<proteinExistence type="predicted"/>
<evidence type="ECO:0000256" key="1">
    <source>
        <dbReference type="ARBA" id="ARBA00022729"/>
    </source>
</evidence>
<dbReference type="OrthoDB" id="536948at2759"/>
<feature type="disulfide bond" evidence="5">
    <location>
        <begin position="1542"/>
        <end position="1552"/>
    </location>
</feature>
<sequence length="2162" mass="244194">MHRGLTISNAWSYVRVVGSLFAYNQFDAGLKLINGSTDLFVHNCSFLQNERTGLNVSTTGGFRQINQSLFVHNRGHGLSVWNPQWPQNGRKPNGVIETHVHTSQFFANWWNGIQFYNSCLSMNLLVNFSKFEMNGANGIRVYSCLNGTVAAMTNFTVGYSNFKANRRAAIWVEPMTWMHGHVTNCTFTNHQYGTIRIDNSLDLVKAEIYRSFPVNYIIKNSEFTRNTGPSVIDIRLTELSELQHISLMYNKLIGNSIRMRSNLLNPRSSAPAVVTIGSSHIVVQRNHFWNPESDIYTLARINYHPVLKDPDLQSNFNTANEPPFVPEFIKTDQQSGQIQIGGRIAVERNRQIELTPLADQEAYYHVTKDILVPSGGILVVHPGVRLYFENGLGLFSQGELKLVGTEAMYIQMDLRDRKQTDTLGVLVLPNFTVSETETTDELPHHLLAYGNHSIRLTGGQWEENIYLGRLELLASLENDEIPVQSTIHSKEAVWGTVCDQGFGLHAAMLSCSAVGLDWFVSRTVRDQIASNADRWANASQMPIHLANLDCQGHETELFQCRGDRALEHSCPHSADVVIRCHRPGWAGVHVTASDPGSRTPIRHVRITNAGLLDYTSTEFVPSLQLDYYSETIVDLQITQGLSDGLQILFSHPLLGAAILDSRIANNFETGLLTRTSSLQVHRCRLEHNLLGAGLEYNPVMTPQDMFTFHSGFVQTLTLFSRTILTDSQRKTLPEGWQLITAREKLHPTGITFANILSGHLYEKTIYRTELMADDPHRMHQIILHLLDFPVVNCPTSKDQAAVTPNATIGPMQLLPGLLPTSNVPCHTLRCLPLEGNTVEELIIFDGPMDSKDPDRLYSWHIPRDLIRLPLISAGSQLTIEFRIHGIRSGNFLFALETRDFQHTQQPRQFPGSGANAHYAAFQFEPDPRYSPIPNLVIQDTVVQQNAFGLRLYHYNDPLDGWDRLFWRHTAEVFTMSNVSLIENKVVAIHIPSVSRFAQDWYLPSYAENSQTTERLSFIAYRLENCLLTDNAGGSILAEHNHVEFANNVWSYHVSNCSFRRNGQGSMQADPVLTPSEMIVNPQPKGLVFQLPFVSTQFDWRYQPVTTHRLQFLKNEFRDNHQFTFVVDGYHAQVELTENTFENNVCQEILPDQGSVQQGLLHFKGMEKSLQMLTNRFVRNHDCQFILQLHGLSQAPTAETVTAHLARNIFKQNTCFSVRFNQSDLPNPGMCYTVGFFGTQNGTLRLNVFDNQKPYGEDLGLGMRYELIAGVHSVKVPNFVDARLNYWATSNATQIEERIFQFDNWNSFSIVRFDNFFLNEQLLNTATTEAQSVNRITDPIRTGTLGGRLTSNLHLIYREEPYRVYSDLTVMPGCELRIDAGVKLQFAPHIGLLVLGRLVARGFRSQPIRFGPIPVQSNLPNRPPTGKFNEMRQVKSEHPRVVGSTDATAHVVGRVGLTTPFVRLLGGERVDEGFVHFYNSTAQRWDVACDPQFSIEVAQVVCQELGQPTLNAIVRPSRLYDFQLYGFENPLVQKHVWMESYVCHGFETHRHQCIRRLNYDHVRCLRHQEFVFLRCAPLPSGPEFINSDLALYTWGNVRIVLNGDENDLIEVATDEKARQSVLEYVLLERAGLLHGQRVAALTTVYAYPRLSFINITNCFGDGFELINPRGFIDISNTSVSGCLGRAISMTVLNGDSTDPTTYGLSSTQILAIPTLPPQQGSLLPPPRPSPGQPVGTVAADLVRWPLEYYPFTGERHLLGLVPMCAGEKTIEIVDRLLVQYQYSWSGIHACTKIFRSIVPGRRLAWRFLAVRLYHDPFAKNTLELYNGANFNTSYLIAEVTANTLNNHNVPVGERFTFVTSSIHDILGVYLHTSPANSQFGFIAEVITLPISPERTYPELNKQMRHRVEVCEFQANQGGGIHIQSVGENGPDLYLADLRVMENGLQLLNLTGPPAIDIRVTNTFNLAVTNSYFFRHSGNVIRARLYASQVTRGARMNITNNAIVRNRFGGALLVEGNHFNTLQVIRNYIAHNDCGQRDLVRIAGVLARPFAYNFIHDNRGAVLLNCSGEEQLSHGSRFEFNGFYKNEALNYTRRTTVFSDSSKNLFRDNYFKNNANSYELVVGNRSIIRALISLTLAQLRRMMKTSRLTALLWLMAKRHFEVLI</sequence>
<dbReference type="InterPro" id="IPR001190">
    <property type="entry name" value="SRCR"/>
</dbReference>
<name>A0A8S9Z421_9TREM</name>
<evidence type="ECO:0000256" key="3">
    <source>
        <dbReference type="ARBA" id="ARBA00023157"/>
    </source>
</evidence>
<dbReference type="InterPro" id="IPR053243">
    <property type="entry name" value="SJ_maturation_regulator"/>
</dbReference>
<dbReference type="Proteomes" id="UP000822476">
    <property type="component" value="Unassembled WGS sequence"/>
</dbReference>
<protein>
    <recommendedName>
        <fullName evidence="6">SRCR domain-containing protein</fullName>
    </recommendedName>
</protein>
<organism evidence="7 8">
    <name type="scientific">Paragonimus skrjabini miyazakii</name>
    <dbReference type="NCBI Taxonomy" id="59628"/>
    <lineage>
        <taxon>Eukaryota</taxon>
        <taxon>Metazoa</taxon>
        <taxon>Spiralia</taxon>
        <taxon>Lophotrochozoa</taxon>
        <taxon>Platyhelminthes</taxon>
        <taxon>Trematoda</taxon>
        <taxon>Digenea</taxon>
        <taxon>Plagiorchiida</taxon>
        <taxon>Troglotremata</taxon>
        <taxon>Troglotrematidae</taxon>
        <taxon>Paragonimus</taxon>
    </lineage>
</organism>
<dbReference type="PANTHER" id="PTHR47653:SF1">
    <property type="entry name" value="DELETED IN MALIGNANT BRAIN TUMORS 1 PROTEIN"/>
    <property type="match status" value="1"/>
</dbReference>
<comment type="caution">
    <text evidence="7">The sequence shown here is derived from an EMBL/GenBank/DDBJ whole genome shotgun (WGS) entry which is preliminary data.</text>
</comment>
<feature type="disulfide bond" evidence="5">
    <location>
        <begin position="550"/>
        <end position="560"/>
    </location>
</feature>
<dbReference type="InterPro" id="IPR006626">
    <property type="entry name" value="PbH1"/>
</dbReference>
<keyword evidence="1" id="KW-0732">Signal</keyword>
<reference evidence="7" key="1">
    <citation type="submission" date="2019-07" db="EMBL/GenBank/DDBJ databases">
        <title>Annotation for the trematode Paragonimus miyazaki's.</title>
        <authorList>
            <person name="Choi Y.-J."/>
        </authorList>
    </citation>
    <scope>NUCLEOTIDE SEQUENCE</scope>
    <source>
        <strain evidence="7">Japan</strain>
    </source>
</reference>
<dbReference type="PROSITE" id="PS50287">
    <property type="entry name" value="SRCR_2"/>
    <property type="match status" value="2"/>
</dbReference>
<dbReference type="Pfam" id="PF00530">
    <property type="entry name" value="SRCR"/>
    <property type="match status" value="2"/>
</dbReference>
<evidence type="ECO:0000256" key="4">
    <source>
        <dbReference type="ARBA" id="ARBA00023180"/>
    </source>
</evidence>
<keyword evidence="4" id="KW-0325">Glycoprotein</keyword>
<feature type="domain" description="SRCR" evidence="6">
    <location>
        <begin position="454"/>
        <end position="581"/>
    </location>
</feature>
<evidence type="ECO:0000313" key="8">
    <source>
        <dbReference type="Proteomes" id="UP000822476"/>
    </source>
</evidence>
<dbReference type="InterPro" id="IPR012334">
    <property type="entry name" value="Pectin_lyas_fold"/>
</dbReference>
<dbReference type="SMART" id="SM00202">
    <property type="entry name" value="SR"/>
    <property type="match status" value="2"/>
</dbReference>
<feature type="domain" description="SRCR" evidence="6">
    <location>
        <begin position="1461"/>
        <end position="1575"/>
    </location>
</feature>
<evidence type="ECO:0000259" key="6">
    <source>
        <dbReference type="PROSITE" id="PS50287"/>
    </source>
</evidence>
<keyword evidence="8" id="KW-1185">Reference proteome</keyword>
<dbReference type="InterPro" id="IPR011050">
    <property type="entry name" value="Pectin_lyase_fold/virulence"/>
</dbReference>
<keyword evidence="2" id="KW-0677">Repeat</keyword>
<evidence type="ECO:0000313" key="7">
    <source>
        <dbReference type="EMBL" id="KAF7259911.1"/>
    </source>
</evidence>
<dbReference type="GO" id="GO:0016020">
    <property type="term" value="C:membrane"/>
    <property type="evidence" value="ECO:0007669"/>
    <property type="project" value="InterPro"/>
</dbReference>
<dbReference type="Gene3D" id="3.10.250.10">
    <property type="entry name" value="SRCR-like domain"/>
    <property type="match status" value="2"/>
</dbReference>
<dbReference type="PANTHER" id="PTHR47653">
    <property type="entry name" value="PROTEIN BARK BEETLE"/>
    <property type="match status" value="1"/>
</dbReference>
<dbReference type="SUPFAM" id="SSF56487">
    <property type="entry name" value="SRCR-like"/>
    <property type="match status" value="2"/>
</dbReference>
<dbReference type="GO" id="GO:0045217">
    <property type="term" value="P:cell-cell junction maintenance"/>
    <property type="evidence" value="ECO:0007669"/>
    <property type="project" value="TreeGrafter"/>
</dbReference>
<dbReference type="InterPro" id="IPR036772">
    <property type="entry name" value="SRCR-like_dom_sf"/>
</dbReference>
<evidence type="ECO:0000256" key="5">
    <source>
        <dbReference type="PROSITE-ProRule" id="PRU00196"/>
    </source>
</evidence>
<dbReference type="SUPFAM" id="SSF51126">
    <property type="entry name" value="Pectin lyase-like"/>
    <property type="match status" value="2"/>
</dbReference>
<dbReference type="EMBL" id="JTDE01000982">
    <property type="protein sequence ID" value="KAF7259911.1"/>
    <property type="molecule type" value="Genomic_DNA"/>
</dbReference>
<gene>
    <name evidence="7" type="ORF">EG68_02368</name>
</gene>
<comment type="caution">
    <text evidence="5">Lacks conserved residue(s) required for the propagation of feature annotation.</text>
</comment>
<accession>A0A8S9Z421</accession>
<dbReference type="Gene3D" id="2.160.20.10">
    <property type="entry name" value="Single-stranded right-handed beta-helix, Pectin lyase-like"/>
    <property type="match status" value="1"/>
</dbReference>
<dbReference type="InterPro" id="IPR039448">
    <property type="entry name" value="Beta_helix"/>
</dbReference>
<evidence type="ECO:0000256" key="2">
    <source>
        <dbReference type="ARBA" id="ARBA00022737"/>
    </source>
</evidence>
<dbReference type="SMART" id="SM00710">
    <property type="entry name" value="PbH1"/>
    <property type="match status" value="9"/>
</dbReference>
<dbReference type="Pfam" id="PF13229">
    <property type="entry name" value="Beta_helix"/>
    <property type="match status" value="1"/>
</dbReference>
<keyword evidence="3 5" id="KW-1015">Disulfide bond</keyword>